<evidence type="ECO:0000313" key="3">
    <source>
        <dbReference type="EMBL" id="VFK15334.1"/>
    </source>
</evidence>
<evidence type="ECO:0000313" key="2">
    <source>
        <dbReference type="EMBL" id="VFJ64851.1"/>
    </source>
</evidence>
<dbReference type="EMBL" id="CAADEZ010000365">
    <property type="protein sequence ID" value="VFJ64851.1"/>
    <property type="molecule type" value="Genomic_DNA"/>
</dbReference>
<protein>
    <submittedName>
        <fullName evidence="1">Uncharacterized protein</fullName>
    </submittedName>
</protein>
<dbReference type="AlphaFoldDB" id="A0A450TBZ6"/>
<dbReference type="EMBL" id="CAADFA010000367">
    <property type="protein sequence ID" value="VFJ64375.1"/>
    <property type="molecule type" value="Genomic_DNA"/>
</dbReference>
<dbReference type="EMBL" id="CAADFL010000366">
    <property type="protein sequence ID" value="VFK15334.1"/>
    <property type="molecule type" value="Genomic_DNA"/>
</dbReference>
<name>A0A450TBZ6_9GAMM</name>
<gene>
    <name evidence="2" type="ORF">BECKFM1743A_GA0114220_103655</name>
    <name evidence="3" type="ORF">BECKFM1743B_GA0114221_103665</name>
    <name evidence="1" type="ORF">BECKFM1743C_GA0114222_103675</name>
</gene>
<reference evidence="1" key="1">
    <citation type="submission" date="2019-02" db="EMBL/GenBank/DDBJ databases">
        <authorList>
            <person name="Gruber-Vodicka R. H."/>
            <person name="Seah K. B. B."/>
        </authorList>
    </citation>
    <scope>NUCLEOTIDE SEQUENCE</scope>
    <source>
        <strain evidence="2">BECK_BZ163</strain>
        <strain evidence="3">BECK_BZ164</strain>
        <strain evidence="1">BECK_BZ165</strain>
    </source>
</reference>
<proteinExistence type="predicted"/>
<organism evidence="1">
    <name type="scientific">Candidatus Kentrum sp. FM</name>
    <dbReference type="NCBI Taxonomy" id="2126340"/>
    <lineage>
        <taxon>Bacteria</taxon>
        <taxon>Pseudomonadati</taxon>
        <taxon>Pseudomonadota</taxon>
        <taxon>Gammaproteobacteria</taxon>
        <taxon>Candidatus Kentrum</taxon>
    </lineage>
</organism>
<accession>A0A450TBZ6</accession>
<evidence type="ECO:0000313" key="1">
    <source>
        <dbReference type="EMBL" id="VFJ64375.1"/>
    </source>
</evidence>
<sequence length="80" mass="8837">MTARVSDLSVDELRAFIQEVVHQTLIELLHDPDDGLELDADFTSELRSSLNAVQAGGELLSAERVAADPEMIEKTRRGFP</sequence>